<dbReference type="PROSITE" id="PS50102">
    <property type="entry name" value="RRM"/>
    <property type="match status" value="2"/>
</dbReference>
<dbReference type="CDD" id="cd12723">
    <property type="entry name" value="RRM1_CPEB1"/>
    <property type="match status" value="1"/>
</dbReference>
<dbReference type="GO" id="GO:0043022">
    <property type="term" value="F:ribosome binding"/>
    <property type="evidence" value="ECO:0007669"/>
    <property type="project" value="TreeGrafter"/>
</dbReference>
<dbReference type="PANTHER" id="PTHR12566:SF9">
    <property type="entry name" value="CYTOPLASMIC POLYADENYLATION ELEMENT-BINDING PROTEIN 1"/>
    <property type="match status" value="1"/>
</dbReference>
<evidence type="ECO:0000256" key="5">
    <source>
        <dbReference type="ARBA" id="ARBA00022723"/>
    </source>
</evidence>
<dbReference type="OrthoDB" id="10033548at2759"/>
<sequence>MSALGSDIPCITVEDFDHKPEGVKYANNFDIWKNINAMLHGSLSMAEMAPPTAAPPDQSKQAMHQMPMRSHQDPTPSIYEQLYNSVYSTNAAYQSTSGAYGNGQAYSNNPYPGFQLFSVANTNPPQSQGTTGSHPSHAAHSTHAAHSGQPQPQIPNYSYSTHSYKDMYTTPPKQSRAIKGSPGTPNSSDYGTLSPQSPQNEGGLSPVEKMIYSTIMQQGSKPARSVSPCDSDTSGISSEGSEAALIDMMNTLNLGNRIQQPQQQTTAQDVAAQIYNAQLQQQQQQQVVRDNTSALSQVIPQARTTYGGVVNPFLMANTDPYAIDRAARLHRNAAAMCEATCTWSGQLPQKNYKNPTYSCKVFLGGVPWDITEAGLQSAFSKFGSFKIEWPGKDGYVYLLFESEKAVRGLLQDCTHDFSSGDYYFKISSRRMRAKEVQVIPWVLSDSNFVRQPSQRLDSNKTVFVGALHGMMTAEALANIMNDLFANVVYAGIDTDKHKYPIGSGRVTFSSKKSYMKAVQAAFIEIKTPKFTKKIQVDPYLEDSICSLCATQQGPYFCRDMQCFKYFCRNCWYWQHALDSLRHHKPVTRNTKTTNLIAAASV</sequence>
<dbReference type="Gene3D" id="3.30.70.330">
    <property type="match status" value="2"/>
</dbReference>
<dbReference type="GO" id="GO:0005737">
    <property type="term" value="C:cytoplasm"/>
    <property type="evidence" value="ECO:0007669"/>
    <property type="project" value="UniProtKB-SubCell"/>
</dbReference>
<evidence type="ECO:0000259" key="12">
    <source>
        <dbReference type="PROSITE" id="PS50102"/>
    </source>
</evidence>
<dbReference type="InterPro" id="IPR034977">
    <property type="entry name" value="CPEB1_RRM1"/>
</dbReference>
<feature type="region of interest" description="Disordered" evidence="11">
    <location>
        <begin position="217"/>
        <end position="237"/>
    </location>
</feature>
<dbReference type="GO" id="GO:0000900">
    <property type="term" value="F:mRNA regulatory element binding translation repressor activity"/>
    <property type="evidence" value="ECO:0007669"/>
    <property type="project" value="TreeGrafter"/>
</dbReference>
<dbReference type="InterPro" id="IPR034819">
    <property type="entry name" value="CPEB"/>
</dbReference>
<dbReference type="Pfam" id="PF16368">
    <property type="entry name" value="CEBP1_N"/>
    <property type="match status" value="1"/>
</dbReference>
<gene>
    <name evidence="14 15" type="primary">LOC111116697</name>
</gene>
<keyword evidence="9 10" id="KW-0694">RNA-binding</keyword>
<dbReference type="RefSeq" id="XP_022311395.1">
    <property type="nucleotide sequence ID" value="XM_022455687.1"/>
</dbReference>
<dbReference type="GO" id="GO:0045202">
    <property type="term" value="C:synapse"/>
    <property type="evidence" value="ECO:0007669"/>
    <property type="project" value="TreeGrafter"/>
</dbReference>
<dbReference type="FunFam" id="4.10.640.40:FF:000002">
    <property type="entry name" value="Putative Cytoplasmic polyadenylation element-binding protein 1"/>
    <property type="match status" value="1"/>
</dbReference>
<evidence type="ECO:0000313" key="14">
    <source>
        <dbReference type="RefSeq" id="XP_022311394.1"/>
    </source>
</evidence>
<dbReference type="InterPro" id="IPR000504">
    <property type="entry name" value="RRM_dom"/>
</dbReference>
<evidence type="ECO:0000256" key="11">
    <source>
        <dbReference type="SAM" id="MobiDB-lite"/>
    </source>
</evidence>
<feature type="compositionally biased region" description="Low complexity" evidence="11">
    <location>
        <begin position="133"/>
        <end position="147"/>
    </location>
</feature>
<feature type="compositionally biased region" description="Polar residues" evidence="11">
    <location>
        <begin position="183"/>
        <end position="202"/>
    </location>
</feature>
<feature type="compositionally biased region" description="Polar residues" evidence="11">
    <location>
        <begin position="148"/>
        <end position="162"/>
    </location>
</feature>
<keyword evidence="6" id="KW-0677">Repeat</keyword>
<feature type="region of interest" description="Disordered" evidence="11">
    <location>
        <begin position="116"/>
        <end position="205"/>
    </location>
</feature>
<keyword evidence="4" id="KW-0507">mRNA processing</keyword>
<dbReference type="AlphaFoldDB" id="A0A8B8C706"/>
<dbReference type="FunFam" id="3.30.70.330:FF:000054">
    <property type="entry name" value="Cytoplasmic polyadenylation element-binding protein 1"/>
    <property type="match status" value="1"/>
</dbReference>
<dbReference type="InterPro" id="IPR038446">
    <property type="entry name" value="CEBP_ZZ_sf"/>
</dbReference>
<evidence type="ECO:0000256" key="2">
    <source>
        <dbReference type="ARBA" id="ARBA00010347"/>
    </source>
</evidence>
<dbReference type="SMART" id="SM00360">
    <property type="entry name" value="RRM"/>
    <property type="match status" value="2"/>
</dbReference>
<proteinExistence type="inferred from homology"/>
<evidence type="ECO:0000256" key="1">
    <source>
        <dbReference type="ARBA" id="ARBA00004496"/>
    </source>
</evidence>
<dbReference type="InterPro" id="IPR035979">
    <property type="entry name" value="RBD_domain_sf"/>
</dbReference>
<evidence type="ECO:0000256" key="9">
    <source>
        <dbReference type="ARBA" id="ARBA00022884"/>
    </source>
</evidence>
<keyword evidence="3" id="KW-0963">Cytoplasm</keyword>
<dbReference type="InterPro" id="IPR012677">
    <property type="entry name" value="Nucleotide-bd_a/b_plait_sf"/>
</dbReference>
<dbReference type="Pfam" id="PF16367">
    <property type="entry name" value="RRM_7"/>
    <property type="match status" value="1"/>
</dbReference>
<dbReference type="FunFam" id="3.30.70.330:FF:000086">
    <property type="entry name" value="Putative Cytoplasmic polyadenylation element-binding protein 1"/>
    <property type="match status" value="1"/>
</dbReference>
<feature type="domain" description="RRM" evidence="12">
    <location>
        <begin position="460"/>
        <end position="541"/>
    </location>
</feature>
<dbReference type="GO" id="GO:0043005">
    <property type="term" value="C:neuron projection"/>
    <property type="evidence" value="ECO:0007669"/>
    <property type="project" value="TreeGrafter"/>
</dbReference>
<dbReference type="InterPro" id="IPR032292">
    <property type="entry name" value="CEBP1_N"/>
</dbReference>
<evidence type="ECO:0000256" key="8">
    <source>
        <dbReference type="ARBA" id="ARBA00022845"/>
    </source>
</evidence>
<keyword evidence="13" id="KW-1185">Reference proteome</keyword>
<dbReference type="GO" id="GO:0006397">
    <property type="term" value="P:mRNA processing"/>
    <property type="evidence" value="ECO:0007669"/>
    <property type="project" value="UniProtKB-KW"/>
</dbReference>
<evidence type="ECO:0000256" key="10">
    <source>
        <dbReference type="PROSITE-ProRule" id="PRU00176"/>
    </source>
</evidence>
<accession>A0A8B8C706</accession>
<dbReference type="CDD" id="cd12725">
    <property type="entry name" value="RRM2_CPEB1"/>
    <property type="match status" value="1"/>
</dbReference>
<organism evidence="13 15">
    <name type="scientific">Crassostrea virginica</name>
    <name type="common">Eastern oyster</name>
    <dbReference type="NCBI Taxonomy" id="6565"/>
    <lineage>
        <taxon>Eukaryota</taxon>
        <taxon>Metazoa</taxon>
        <taxon>Spiralia</taxon>
        <taxon>Lophotrochozoa</taxon>
        <taxon>Mollusca</taxon>
        <taxon>Bivalvia</taxon>
        <taxon>Autobranchia</taxon>
        <taxon>Pteriomorphia</taxon>
        <taxon>Ostreida</taxon>
        <taxon>Ostreoidea</taxon>
        <taxon>Ostreidae</taxon>
        <taxon>Crassostrea</taxon>
    </lineage>
</organism>
<dbReference type="GeneID" id="111116697"/>
<dbReference type="SUPFAM" id="SSF54928">
    <property type="entry name" value="RNA-binding domain, RBD"/>
    <property type="match status" value="1"/>
</dbReference>
<feature type="compositionally biased region" description="Polar residues" evidence="11">
    <location>
        <begin position="228"/>
        <end position="237"/>
    </location>
</feature>
<keyword evidence="7" id="KW-0862">Zinc</keyword>
<dbReference type="GO" id="GO:0008135">
    <property type="term" value="F:translation factor activity, RNA binding"/>
    <property type="evidence" value="ECO:0007669"/>
    <property type="project" value="TreeGrafter"/>
</dbReference>
<evidence type="ECO:0000256" key="4">
    <source>
        <dbReference type="ARBA" id="ARBA00022664"/>
    </source>
</evidence>
<keyword evidence="8" id="KW-0810">Translation regulation</keyword>
<comment type="subcellular location">
    <subcellularLocation>
        <location evidence="1">Cytoplasm</location>
    </subcellularLocation>
</comment>
<dbReference type="InterPro" id="IPR032296">
    <property type="entry name" value="CEBP_ZZ"/>
</dbReference>
<evidence type="ECO:0000313" key="15">
    <source>
        <dbReference type="RefSeq" id="XP_022311395.1"/>
    </source>
</evidence>
<dbReference type="GO" id="GO:0003730">
    <property type="term" value="F:mRNA 3'-UTR binding"/>
    <property type="evidence" value="ECO:0007669"/>
    <property type="project" value="InterPro"/>
</dbReference>
<dbReference type="RefSeq" id="XP_022311394.1">
    <property type="nucleotide sequence ID" value="XM_022455686.1"/>
</dbReference>
<dbReference type="PANTHER" id="PTHR12566">
    <property type="entry name" value="CYTOPLASMIC POLYADENYLATION ELEMENT BINDING PROTEIN CPEB"/>
    <property type="match status" value="1"/>
</dbReference>
<evidence type="ECO:0000256" key="3">
    <source>
        <dbReference type="ARBA" id="ARBA00022490"/>
    </source>
</evidence>
<evidence type="ECO:0000256" key="6">
    <source>
        <dbReference type="ARBA" id="ARBA00022737"/>
    </source>
</evidence>
<dbReference type="Pfam" id="PF16366">
    <property type="entry name" value="CEBP_ZZ"/>
    <property type="match status" value="1"/>
</dbReference>
<protein>
    <submittedName>
        <fullName evidence="14">Cytoplasmic polyadenylation element-binding protein 1-like isoform X1</fullName>
    </submittedName>
    <submittedName>
        <fullName evidence="15">Cytoplasmic polyadenylation element-binding protein 1-like isoform X2</fullName>
    </submittedName>
</protein>
<evidence type="ECO:0000313" key="13">
    <source>
        <dbReference type="Proteomes" id="UP000694844"/>
    </source>
</evidence>
<dbReference type="Gene3D" id="4.10.640.40">
    <property type="entry name" value="Cytoplasmic polyadenylation element-binding protein, ZZ domain"/>
    <property type="match status" value="1"/>
</dbReference>
<name>A0A8B8C706_CRAVI</name>
<dbReference type="GO" id="GO:0046872">
    <property type="term" value="F:metal ion binding"/>
    <property type="evidence" value="ECO:0007669"/>
    <property type="project" value="UniProtKB-KW"/>
</dbReference>
<dbReference type="GO" id="GO:2000766">
    <property type="term" value="P:negative regulation of cytoplasmic translation"/>
    <property type="evidence" value="ECO:0007669"/>
    <property type="project" value="TreeGrafter"/>
</dbReference>
<evidence type="ECO:0000256" key="7">
    <source>
        <dbReference type="ARBA" id="ARBA00022833"/>
    </source>
</evidence>
<keyword evidence="5" id="KW-0479">Metal-binding</keyword>
<feature type="compositionally biased region" description="Polar residues" evidence="11">
    <location>
        <begin position="118"/>
        <end position="132"/>
    </location>
</feature>
<dbReference type="GO" id="GO:0005634">
    <property type="term" value="C:nucleus"/>
    <property type="evidence" value="ECO:0007669"/>
    <property type="project" value="TreeGrafter"/>
</dbReference>
<feature type="domain" description="RRM" evidence="12">
    <location>
        <begin position="359"/>
        <end position="438"/>
    </location>
</feature>
<reference evidence="14 15" key="1">
    <citation type="submission" date="2025-04" db="UniProtKB">
        <authorList>
            <consortium name="RefSeq"/>
        </authorList>
    </citation>
    <scope>IDENTIFICATION</scope>
    <source>
        <tissue evidence="14 15">Whole sample</tissue>
    </source>
</reference>
<dbReference type="Proteomes" id="UP000694844">
    <property type="component" value="Chromosome 10"/>
</dbReference>
<dbReference type="CDD" id="cd19757">
    <property type="entry name" value="Bbox1"/>
    <property type="match status" value="1"/>
</dbReference>
<dbReference type="KEGG" id="cvn:111116697"/>
<comment type="similarity">
    <text evidence="2">Belongs to the RRM CPEB family.</text>
</comment>